<reference evidence="1" key="1">
    <citation type="journal article" date="2000" name="Mol. Microbiol.">
        <title>Enterococcus faecalis conjugative plasmid pAM373: complete nucleotide sequence and genetic analyses of sex pheromone response.</title>
        <authorList>
            <person name="De Boever E.H."/>
            <person name="Clewell D.B."/>
            <person name="Fraser C.M."/>
        </authorList>
    </citation>
    <scope>NUCLEOTIDE SEQUENCE [LARGE SCALE GENOMIC DNA]</scope>
    <source>
        <plasmid evidence="1">pAM373</plasmid>
    </source>
</reference>
<protein>
    <submittedName>
        <fullName evidence="1">TraE protein</fullName>
    </submittedName>
</protein>
<geneLocation type="plasmid" evidence="1">
    <name>pAM373</name>
</geneLocation>
<name>Q9F1F1_ENTFL</name>
<keyword evidence="1" id="KW-0614">Plasmid</keyword>
<organism evidence="1">
    <name type="scientific">Enterococcus faecalis</name>
    <name type="common">Streptococcus faecalis</name>
    <dbReference type="NCBI Taxonomy" id="1351"/>
    <lineage>
        <taxon>Bacteria</taxon>
        <taxon>Bacillati</taxon>
        <taxon>Bacillota</taxon>
        <taxon>Bacilli</taxon>
        <taxon>Lactobacillales</taxon>
        <taxon>Enterococcaceae</taxon>
        <taxon>Enterococcus</taxon>
    </lineage>
</organism>
<dbReference type="AlphaFoldDB" id="Q9F1F1"/>
<proteinExistence type="predicted"/>
<sequence length="112" mass="13126">MLKGGEIMNQKVTIAYIYKYVYRIHTKTGNCYLLEKNKFYLAVQIQEKGQLIWKKYKEMPYMTVNRKLFSQIETCYNNTGNKIVERRKGSTALTVISSKENNKKRSQLVSAS</sequence>
<dbReference type="EMBL" id="AE002565">
    <property type="protein sequence ID" value="AAG40457.1"/>
    <property type="molecule type" value="Genomic_DNA"/>
</dbReference>
<dbReference type="RefSeq" id="WP_002405584.1">
    <property type="nucleotide sequence ID" value="NC_002630.1"/>
</dbReference>
<gene>
    <name evidence="1" type="primary">EP0046</name>
</gene>
<evidence type="ECO:0000313" key="1">
    <source>
        <dbReference type="EMBL" id="AAG40457.1"/>
    </source>
</evidence>
<accession>Q9F1F1</accession>